<organism evidence="2 3">
    <name type="scientific">Angiostrongylus cantonensis</name>
    <name type="common">Rat lungworm</name>
    <dbReference type="NCBI Taxonomy" id="6313"/>
    <lineage>
        <taxon>Eukaryota</taxon>
        <taxon>Metazoa</taxon>
        <taxon>Ecdysozoa</taxon>
        <taxon>Nematoda</taxon>
        <taxon>Chromadorea</taxon>
        <taxon>Rhabditida</taxon>
        <taxon>Rhabditina</taxon>
        <taxon>Rhabditomorpha</taxon>
        <taxon>Strongyloidea</taxon>
        <taxon>Metastrongylidae</taxon>
        <taxon>Angiostrongylus</taxon>
    </lineage>
</organism>
<proteinExistence type="predicted"/>
<dbReference type="STRING" id="6313.A0A0K0D9S3"/>
<sequence>MLPVILKICRRRKRNDDSEPEHVKRVFAGALNPEITSQLPSTSVAEEISSDKKTSAELVTGNNDNDGAVIVNGLPFWVAEENPQLIDREDSDTDDELPLSADIVLDVHRGNLELDKMPAIPVVLDPLDDLRKLQKRDKLFFTKTVLFGNSVRSMINLSEGITTKLQRERFWELAEDPYTPTCTVRAEVHGRRRGSLAGNTNKRQKRLAQTGEEGRNSSNNEGAIGVQ</sequence>
<dbReference type="Proteomes" id="UP000035642">
    <property type="component" value="Unassembled WGS sequence"/>
</dbReference>
<protein>
    <submittedName>
        <fullName evidence="3">Uncharacterized protein</fullName>
    </submittedName>
</protein>
<feature type="region of interest" description="Disordered" evidence="1">
    <location>
        <begin position="38"/>
        <end position="61"/>
    </location>
</feature>
<feature type="region of interest" description="Disordered" evidence="1">
    <location>
        <begin position="190"/>
        <end position="227"/>
    </location>
</feature>
<dbReference type="Pfam" id="PF05867">
    <property type="entry name" value="DUF851"/>
    <property type="match status" value="1"/>
</dbReference>
<evidence type="ECO:0000313" key="3">
    <source>
        <dbReference type="WBParaSite" id="ACAC_0000691001-mRNA-1"/>
    </source>
</evidence>
<name>A0A0K0D9S3_ANGCA</name>
<evidence type="ECO:0000256" key="1">
    <source>
        <dbReference type="SAM" id="MobiDB-lite"/>
    </source>
</evidence>
<accession>A0A0K0D9S3</accession>
<evidence type="ECO:0000313" key="2">
    <source>
        <dbReference type="Proteomes" id="UP000035642"/>
    </source>
</evidence>
<dbReference type="InterPro" id="IPR008569">
    <property type="entry name" value="DUF851"/>
</dbReference>
<reference evidence="2" key="1">
    <citation type="submission" date="2012-09" db="EMBL/GenBank/DDBJ databases">
        <authorList>
            <person name="Martin A.A."/>
        </authorList>
    </citation>
    <scope>NUCLEOTIDE SEQUENCE</scope>
</reference>
<dbReference type="AlphaFoldDB" id="A0A0K0D9S3"/>
<reference evidence="3" key="2">
    <citation type="submission" date="2017-02" db="UniProtKB">
        <authorList>
            <consortium name="WormBaseParasite"/>
        </authorList>
    </citation>
    <scope>IDENTIFICATION</scope>
</reference>
<keyword evidence="2" id="KW-1185">Reference proteome</keyword>
<dbReference type="WBParaSite" id="ACAC_0000691001-mRNA-1">
    <property type="protein sequence ID" value="ACAC_0000691001-mRNA-1"/>
    <property type="gene ID" value="ACAC_0000691001"/>
</dbReference>